<keyword evidence="4" id="KW-1185">Reference proteome</keyword>
<dbReference type="OrthoDB" id="262125at2"/>
<dbReference type="InterPro" id="IPR029058">
    <property type="entry name" value="AB_hydrolase_fold"/>
</dbReference>
<organism evidence="3 4">
    <name type="scientific">Actinoplanes philippinensis</name>
    <dbReference type="NCBI Taxonomy" id="35752"/>
    <lineage>
        <taxon>Bacteria</taxon>
        <taxon>Bacillati</taxon>
        <taxon>Actinomycetota</taxon>
        <taxon>Actinomycetes</taxon>
        <taxon>Micromonosporales</taxon>
        <taxon>Micromonosporaceae</taxon>
        <taxon>Actinoplanes</taxon>
    </lineage>
</organism>
<dbReference type="EMBL" id="FONV01000027">
    <property type="protein sequence ID" value="SFF87554.1"/>
    <property type="molecule type" value="Genomic_DNA"/>
</dbReference>
<sequence>MSFRSFLGPAPATCDPAVETLERIDCGRYVREKVRYSVGPETRVSAYVCVPHGLAGPVPAVFCHHQHASRFDLGKSEVVGLAGDPDQAYAHELAERGFVTIAPDAIGFEERNWSPDGAGNVTWFELSTRLVRGETLLATCLHDISVALDHLTTRPEVDASRIGFLGHSYGGRMALWAPAHDPRIIASVSNCGCIPFRHSYTHDTGIQAEFVVPGFAARHDLEDVVAAFGRTALLISAGAADKWSRGAEELFAGVRRSLGDRAELALHDTGHVFTAAMRERAYRFLADRLAAR</sequence>
<dbReference type="STRING" id="35752.SAMN05421541_12743"/>
<dbReference type="Pfam" id="PF01738">
    <property type="entry name" value="DLH"/>
    <property type="match status" value="1"/>
</dbReference>
<dbReference type="InterPro" id="IPR050261">
    <property type="entry name" value="FrsA_esterase"/>
</dbReference>
<accession>A0A1I2M7W0</accession>
<name>A0A1I2M7W0_9ACTN</name>
<evidence type="ECO:0000256" key="1">
    <source>
        <dbReference type="ARBA" id="ARBA00008645"/>
    </source>
</evidence>
<evidence type="ECO:0000259" key="2">
    <source>
        <dbReference type="Pfam" id="PF01738"/>
    </source>
</evidence>
<reference evidence="3 4" key="1">
    <citation type="submission" date="2016-10" db="EMBL/GenBank/DDBJ databases">
        <authorList>
            <person name="de Groot N.N."/>
        </authorList>
    </citation>
    <scope>NUCLEOTIDE SEQUENCE [LARGE SCALE GENOMIC DNA]</scope>
    <source>
        <strain evidence="3 4">DSM 43019</strain>
    </source>
</reference>
<dbReference type="InterPro" id="IPR002925">
    <property type="entry name" value="Dienelactn_hydro"/>
</dbReference>
<comment type="similarity">
    <text evidence="1">Belongs to the AB hydrolase superfamily.</text>
</comment>
<dbReference type="Gene3D" id="3.40.50.1820">
    <property type="entry name" value="alpha/beta hydrolase"/>
    <property type="match status" value="1"/>
</dbReference>
<dbReference type="PANTHER" id="PTHR22946">
    <property type="entry name" value="DIENELACTONE HYDROLASE DOMAIN-CONTAINING PROTEIN-RELATED"/>
    <property type="match status" value="1"/>
</dbReference>
<dbReference type="Proteomes" id="UP000199645">
    <property type="component" value="Unassembled WGS sequence"/>
</dbReference>
<dbReference type="RefSeq" id="WP_093621847.1">
    <property type="nucleotide sequence ID" value="NZ_BOMT01000109.1"/>
</dbReference>
<proteinExistence type="inferred from homology"/>
<protein>
    <submittedName>
        <fullName evidence="3">Prolyl oligopeptidase family protein</fullName>
    </submittedName>
</protein>
<dbReference type="SUPFAM" id="SSF53474">
    <property type="entry name" value="alpha/beta-Hydrolases"/>
    <property type="match status" value="1"/>
</dbReference>
<dbReference type="AlphaFoldDB" id="A0A1I2M7W0"/>
<evidence type="ECO:0000313" key="4">
    <source>
        <dbReference type="Proteomes" id="UP000199645"/>
    </source>
</evidence>
<feature type="domain" description="Dienelactone hydrolase" evidence="2">
    <location>
        <begin position="77"/>
        <end position="217"/>
    </location>
</feature>
<dbReference type="GO" id="GO:0016787">
    <property type="term" value="F:hydrolase activity"/>
    <property type="evidence" value="ECO:0007669"/>
    <property type="project" value="InterPro"/>
</dbReference>
<evidence type="ECO:0000313" key="3">
    <source>
        <dbReference type="EMBL" id="SFF87554.1"/>
    </source>
</evidence>
<gene>
    <name evidence="3" type="ORF">SAMN05421541_12743</name>
</gene>